<organism evidence="2 3">
    <name type="scientific">Photobacterium lutimaris</name>
    <dbReference type="NCBI Taxonomy" id="388278"/>
    <lineage>
        <taxon>Bacteria</taxon>
        <taxon>Pseudomonadati</taxon>
        <taxon>Pseudomonadota</taxon>
        <taxon>Gammaproteobacteria</taxon>
        <taxon>Vibrionales</taxon>
        <taxon>Vibrionaceae</taxon>
        <taxon>Photobacterium</taxon>
    </lineage>
</organism>
<dbReference type="EMBL" id="PYMH01000001">
    <property type="protein sequence ID" value="PSU36281.1"/>
    <property type="molecule type" value="Genomic_DNA"/>
</dbReference>
<reference evidence="2 3" key="1">
    <citation type="submission" date="2018-03" db="EMBL/GenBank/DDBJ databases">
        <title>Whole genome sequencing of Histamine producing bacteria.</title>
        <authorList>
            <person name="Butler K."/>
        </authorList>
    </citation>
    <scope>NUCLEOTIDE SEQUENCE [LARGE SCALE GENOMIC DNA]</scope>
    <source>
        <strain evidence="2 3">JCM 13586</strain>
    </source>
</reference>
<dbReference type="Proteomes" id="UP000241222">
    <property type="component" value="Unassembled WGS sequence"/>
</dbReference>
<dbReference type="RefSeq" id="WP_107347635.1">
    <property type="nucleotide sequence ID" value="NZ_PYMH01000001.1"/>
</dbReference>
<evidence type="ECO:0000256" key="1">
    <source>
        <dbReference type="SAM" id="Coils"/>
    </source>
</evidence>
<protein>
    <submittedName>
        <fullName evidence="2">Uncharacterized protein</fullName>
    </submittedName>
</protein>
<sequence>MASKKNNCLSAEEYASAHSQLVDFSFKLFNSNIKGGIRISDNQRRELPYVCLQSARAEKAEIWRDYCQNGGTEAKPYKHFRSHRHNDIDAKIASVEDDIASLIHNAKNKERIKQKKDELTRLKQTAELQRDTKHVVPSLLSQVADYQEIGFDKLNARLPQVLVHQEGDAYLAITPLQSAGLAEHFYQTANNTGLYHAGQYNRLQRSIGGSNSQNAGGLVNYLTSPIRIKAPIENDELRKALGWAFNGVSMNINQTDLKAFIDYRALYIERLTDSQQSIHYRQRHFNQFLIVVEHYLVRLRYARDQVQSVLDEMPVFDSQWRSLKEVSRVYCLAPELNESLYHEMARCIVQHVMHVARINDQYLALREDEQRELVIALKEQINE</sequence>
<gene>
    <name evidence="2" type="ORF">C9I99_04590</name>
</gene>
<feature type="coiled-coil region" evidence="1">
    <location>
        <begin position="105"/>
        <end position="132"/>
    </location>
</feature>
<proteinExistence type="predicted"/>
<evidence type="ECO:0000313" key="3">
    <source>
        <dbReference type="Proteomes" id="UP000241222"/>
    </source>
</evidence>
<name>A0A2T3J4R5_9GAMM</name>
<comment type="caution">
    <text evidence="2">The sequence shown here is derived from an EMBL/GenBank/DDBJ whole genome shotgun (WGS) entry which is preliminary data.</text>
</comment>
<keyword evidence="3" id="KW-1185">Reference proteome</keyword>
<keyword evidence="1" id="KW-0175">Coiled coil</keyword>
<dbReference type="AlphaFoldDB" id="A0A2T3J4R5"/>
<evidence type="ECO:0000313" key="2">
    <source>
        <dbReference type="EMBL" id="PSU36281.1"/>
    </source>
</evidence>
<accession>A0A2T3J4R5</accession>